<dbReference type="RefSeq" id="XP_025561404.1">
    <property type="nucleotide sequence ID" value="XM_025707051.1"/>
</dbReference>
<dbReference type="OrthoDB" id="10637940at2759"/>
<feature type="compositionally biased region" description="Basic and acidic residues" evidence="1">
    <location>
        <begin position="62"/>
        <end position="77"/>
    </location>
</feature>
<accession>A0A319BAS9</accession>
<dbReference type="GeneID" id="37211643"/>
<feature type="region of interest" description="Disordered" evidence="1">
    <location>
        <begin position="1"/>
        <end position="123"/>
    </location>
</feature>
<evidence type="ECO:0000256" key="1">
    <source>
        <dbReference type="SAM" id="MobiDB-lite"/>
    </source>
</evidence>
<gene>
    <name evidence="2" type="ORF">BO88DRAFT_406027</name>
</gene>
<sequence>MSGHLPDYQLVSSNVTRNSAIVSPPPSLSIRDLPESTDRPATMASEVSSVNVNGGAKSRAAMLEEQHARDEAHKPTVEEVVDEEDLKHPPPSTSVTEAESSTPAQTPAPTASPAPKPAPKKTPALDVQSEELFPALGSGPKPKVPAASTWGARGSAAAAVANGAASGAQAGMFYPLHCLKIASLC</sequence>
<dbReference type="Proteomes" id="UP000248405">
    <property type="component" value="Unassembled WGS sequence"/>
</dbReference>
<evidence type="ECO:0000313" key="2">
    <source>
        <dbReference type="EMBL" id="PYH67610.1"/>
    </source>
</evidence>
<reference evidence="2" key="1">
    <citation type="submission" date="2016-12" db="EMBL/GenBank/DDBJ databases">
        <title>The genomes of Aspergillus section Nigri reveals drivers in fungal speciation.</title>
        <authorList>
            <consortium name="DOE Joint Genome Institute"/>
            <person name="Vesth T.C."/>
            <person name="Nybo J."/>
            <person name="Theobald S."/>
            <person name="Brandl J."/>
            <person name="Frisvad J.C."/>
            <person name="Nielsen K.F."/>
            <person name="Lyhne E.K."/>
            <person name="Kogle M.E."/>
            <person name="Kuo A."/>
            <person name="Riley R."/>
            <person name="Clum A."/>
            <person name="Nolan M."/>
            <person name="Lipzen A."/>
            <person name="Salamov A."/>
            <person name="Henrissat B."/>
            <person name="Wiebenga A."/>
            <person name="De Vries R.P."/>
            <person name="Grigoriev I.V."/>
            <person name="Mortensen U.H."/>
            <person name="Andersen M.R."/>
            <person name="Baker S.E."/>
        </authorList>
    </citation>
    <scope>NUCLEOTIDE SEQUENCE [LARGE SCALE GENOMIC DNA]</scope>
    <source>
        <strain evidence="2">CBS 113365</strain>
    </source>
</reference>
<proteinExistence type="predicted"/>
<dbReference type="AlphaFoldDB" id="A0A319BAS9"/>
<feature type="compositionally biased region" description="Low complexity" evidence="1">
    <location>
        <begin position="100"/>
        <end position="109"/>
    </location>
</feature>
<organism evidence="2 3">
    <name type="scientific">Aspergillus vadensis (strain CBS 113365 / IMI 142717 / IBT 24658)</name>
    <dbReference type="NCBI Taxonomy" id="1448311"/>
    <lineage>
        <taxon>Eukaryota</taxon>
        <taxon>Fungi</taxon>
        <taxon>Dikarya</taxon>
        <taxon>Ascomycota</taxon>
        <taxon>Pezizomycotina</taxon>
        <taxon>Eurotiomycetes</taxon>
        <taxon>Eurotiomycetidae</taxon>
        <taxon>Eurotiales</taxon>
        <taxon>Aspergillaceae</taxon>
        <taxon>Aspergillus</taxon>
        <taxon>Aspergillus subgen. Circumdati</taxon>
    </lineage>
</organism>
<protein>
    <submittedName>
        <fullName evidence="2">Uncharacterized protein</fullName>
    </submittedName>
</protein>
<evidence type="ECO:0000313" key="3">
    <source>
        <dbReference type="Proteomes" id="UP000248405"/>
    </source>
</evidence>
<name>A0A319BAS9_ASPVC</name>
<keyword evidence="3" id="KW-1185">Reference proteome</keyword>
<feature type="compositionally biased region" description="Polar residues" evidence="1">
    <location>
        <begin position="10"/>
        <end position="21"/>
    </location>
</feature>
<dbReference type="EMBL" id="KZ821629">
    <property type="protein sequence ID" value="PYH67610.1"/>
    <property type="molecule type" value="Genomic_DNA"/>
</dbReference>